<dbReference type="EMBL" id="JAPEVG010000539">
    <property type="protein sequence ID" value="KAJ8457644.1"/>
    <property type="molecule type" value="Genomic_DNA"/>
</dbReference>
<comment type="caution">
    <text evidence="1">The sequence shown here is derived from an EMBL/GenBank/DDBJ whole genome shotgun (WGS) entry which is preliminary data.</text>
</comment>
<protein>
    <submittedName>
        <fullName evidence="1">Uncharacterized protein</fullName>
    </submittedName>
</protein>
<dbReference type="AlphaFoldDB" id="A0AAD7TJB3"/>
<proteinExistence type="predicted"/>
<evidence type="ECO:0000313" key="1">
    <source>
        <dbReference type="EMBL" id="KAJ8457644.1"/>
    </source>
</evidence>
<reference evidence="1" key="1">
    <citation type="submission" date="2022-11" db="EMBL/GenBank/DDBJ databases">
        <title>Genome Sequence of Cubamyces cubensis.</title>
        <authorList>
            <person name="Buettner E."/>
        </authorList>
    </citation>
    <scope>NUCLEOTIDE SEQUENCE</scope>
    <source>
        <strain evidence="1">MPL-01</strain>
    </source>
</reference>
<keyword evidence="2" id="KW-1185">Reference proteome</keyword>
<name>A0AAD7TJB3_9APHY</name>
<organism evidence="1 2">
    <name type="scientific">Trametes cubensis</name>
    <dbReference type="NCBI Taxonomy" id="1111947"/>
    <lineage>
        <taxon>Eukaryota</taxon>
        <taxon>Fungi</taxon>
        <taxon>Dikarya</taxon>
        <taxon>Basidiomycota</taxon>
        <taxon>Agaricomycotina</taxon>
        <taxon>Agaricomycetes</taxon>
        <taxon>Polyporales</taxon>
        <taxon>Polyporaceae</taxon>
        <taxon>Trametes</taxon>
    </lineage>
</organism>
<evidence type="ECO:0000313" key="2">
    <source>
        <dbReference type="Proteomes" id="UP001215151"/>
    </source>
</evidence>
<accession>A0AAD7TJB3</accession>
<dbReference type="Proteomes" id="UP001215151">
    <property type="component" value="Unassembled WGS sequence"/>
</dbReference>
<sequence>MLYRVILDLASNSPLNLDPDFLELCLATFENHSPVPPTSTLVSSPEASILAKRYVYGSGKTEEDIVVSDPFRLTKYYPAAYKDFYGLPSNPPCVYKSGPAWSERTGPESYRIIREARPVYDHPIADQWHVIGTSIYESLDSQTVMWTSIDPVAFAEEGEVKPFCPLLMWIGVYPASLSYDAAIAAAEAIKKILTQAGFPEIEVAFRESVVTRSVAPVPKLLPFNPLRDPVPELLKPFTPTLGLSIAPLKTPYYEGTGALYLRVSSANKRIVLLTAAHVVRPPPAFANTGVSRRHNIQAAEEIIALGGDGYSKAITSMLSAIGDLASSIDIWNDNVARLPRPAEGEEEDEEMTEKRQEYLDLVDKAKKKIEKINKLHSSVTRFRTTPAQRTIGFVLHAEPIAVSDGPHKFTRDWALVEPVLYRSRDQSCDRHIVGMSGHMVGNATTTLPDMAKSGPSGA</sequence>
<gene>
    <name evidence="1" type="ORF">ONZ51_g11407</name>
</gene>